<dbReference type="Proteomes" id="UP000007800">
    <property type="component" value="Unassembled WGS sequence"/>
</dbReference>
<organism evidence="2">
    <name type="scientific">Perkinsus marinus (strain ATCC 50983 / TXsc)</name>
    <dbReference type="NCBI Taxonomy" id="423536"/>
    <lineage>
        <taxon>Eukaryota</taxon>
        <taxon>Sar</taxon>
        <taxon>Alveolata</taxon>
        <taxon>Perkinsozoa</taxon>
        <taxon>Perkinsea</taxon>
        <taxon>Perkinsida</taxon>
        <taxon>Perkinsidae</taxon>
        <taxon>Perkinsus</taxon>
    </lineage>
</organism>
<evidence type="ECO:0000313" key="1">
    <source>
        <dbReference type="EMBL" id="EER05414.1"/>
    </source>
</evidence>
<dbReference type="EMBL" id="GG680938">
    <property type="protein sequence ID" value="EER05414.1"/>
    <property type="molecule type" value="Genomic_DNA"/>
</dbReference>
<dbReference type="RefSeq" id="XP_002773598.1">
    <property type="nucleotide sequence ID" value="XM_002773552.1"/>
</dbReference>
<dbReference type="GeneID" id="9041696"/>
<reference evidence="1 2" key="1">
    <citation type="submission" date="2008-07" db="EMBL/GenBank/DDBJ databases">
        <authorList>
            <person name="El-Sayed N."/>
            <person name="Caler E."/>
            <person name="Inman J."/>
            <person name="Amedeo P."/>
            <person name="Hass B."/>
            <person name="Wortman J."/>
        </authorList>
    </citation>
    <scope>NUCLEOTIDE SEQUENCE [LARGE SCALE GENOMIC DNA]</scope>
    <source>
        <strain evidence="2">ATCC 50983 / TXsc</strain>
    </source>
</reference>
<gene>
    <name evidence="1" type="ORF">Pmar_PMAR024877</name>
</gene>
<proteinExistence type="predicted"/>
<dbReference type="InParanoid" id="C5LCW1"/>
<name>C5LCW1_PERM5</name>
<sequence length="70" mass="7609">MADGSAAAAMLLPKPWSMASMSPDVESMELANLPVRRWLEKTPAAEAPKRTVGEFYGAKVDPRTILALHQ</sequence>
<evidence type="ECO:0000313" key="2">
    <source>
        <dbReference type="Proteomes" id="UP000007800"/>
    </source>
</evidence>
<keyword evidence="2" id="KW-1185">Reference proteome</keyword>
<accession>C5LCW1</accession>
<dbReference type="AlphaFoldDB" id="C5LCW1"/>
<protein>
    <submittedName>
        <fullName evidence="1">Uncharacterized protein</fullName>
    </submittedName>
</protein>
<dbReference type="OrthoDB" id="10504775at2759"/>